<keyword evidence="2" id="KW-1185">Reference proteome</keyword>
<reference evidence="1" key="1">
    <citation type="submission" date="2022-05" db="EMBL/GenBank/DDBJ databases">
        <title>Chromosome-level genome of Chaenocephalus aceratus.</title>
        <authorList>
            <person name="Park H."/>
        </authorList>
    </citation>
    <scope>NUCLEOTIDE SEQUENCE</scope>
    <source>
        <strain evidence="1">KU_202001</strain>
    </source>
</reference>
<comment type="caution">
    <text evidence="1">The sequence shown here is derived from an EMBL/GenBank/DDBJ whole genome shotgun (WGS) entry which is preliminary data.</text>
</comment>
<evidence type="ECO:0000313" key="2">
    <source>
        <dbReference type="Proteomes" id="UP001057452"/>
    </source>
</evidence>
<dbReference type="Proteomes" id="UP001057452">
    <property type="component" value="Chromosome 13"/>
</dbReference>
<gene>
    <name evidence="1" type="ORF">KUCAC02_005766</name>
</gene>
<name>A0ACB9WR11_CHAAC</name>
<organism evidence="1 2">
    <name type="scientific">Chaenocephalus aceratus</name>
    <name type="common">Blackfin icefish</name>
    <name type="synonym">Chaenichthys aceratus</name>
    <dbReference type="NCBI Taxonomy" id="36190"/>
    <lineage>
        <taxon>Eukaryota</taxon>
        <taxon>Metazoa</taxon>
        <taxon>Chordata</taxon>
        <taxon>Craniata</taxon>
        <taxon>Vertebrata</taxon>
        <taxon>Euteleostomi</taxon>
        <taxon>Actinopterygii</taxon>
        <taxon>Neopterygii</taxon>
        <taxon>Teleostei</taxon>
        <taxon>Neoteleostei</taxon>
        <taxon>Acanthomorphata</taxon>
        <taxon>Eupercaria</taxon>
        <taxon>Perciformes</taxon>
        <taxon>Notothenioidei</taxon>
        <taxon>Channichthyidae</taxon>
        <taxon>Chaenocephalus</taxon>
    </lineage>
</organism>
<accession>A0ACB9WR11</accession>
<evidence type="ECO:0000313" key="1">
    <source>
        <dbReference type="EMBL" id="KAI4815628.1"/>
    </source>
</evidence>
<dbReference type="EMBL" id="CM043797">
    <property type="protein sequence ID" value="KAI4815628.1"/>
    <property type="molecule type" value="Genomic_DNA"/>
</dbReference>
<feature type="non-terminal residue" evidence="1">
    <location>
        <position position="149"/>
    </location>
</feature>
<sequence>MVQWVVRRTGEAEPQSWGRLTRCQGSSLGGCRGVAEASELQLPSEGRQQLPASHKGAGDKACPSFSHPMRKNDQKPPSPSRQQEHQLWVRCLLQGPGSERPAAFSDPQPAGCPALHGLFPSVEKEPRSSDSPYQAEDGLEGLSDVCLTQ</sequence>
<proteinExistence type="predicted"/>
<protein>
    <submittedName>
        <fullName evidence="1">Uncharacterized protein</fullName>
    </submittedName>
</protein>